<reference evidence="1 2" key="1">
    <citation type="submission" date="2019-01" db="EMBL/GenBank/DDBJ databases">
        <title>Sequencing of cultivated peanut Arachis hypogaea provides insights into genome evolution and oil improvement.</title>
        <authorList>
            <person name="Chen X."/>
        </authorList>
    </citation>
    <scope>NUCLEOTIDE SEQUENCE [LARGE SCALE GENOMIC DNA]</scope>
    <source>
        <strain evidence="2">cv. Fuhuasheng</strain>
        <tissue evidence="1">Leaves</tissue>
    </source>
</reference>
<sequence>MAACQIAARIMSSSKDYYDEMLLWPLKSIKYFQIMKDKGFAANATTMELLVDYLSTHKGENIK</sequence>
<evidence type="ECO:0000313" key="1">
    <source>
        <dbReference type="EMBL" id="RYQ81858.1"/>
    </source>
</evidence>
<keyword evidence="2" id="KW-1185">Reference proteome</keyword>
<dbReference type="AlphaFoldDB" id="A0A444WWN4"/>
<evidence type="ECO:0000313" key="2">
    <source>
        <dbReference type="Proteomes" id="UP000289738"/>
    </source>
</evidence>
<protein>
    <submittedName>
        <fullName evidence="1">Uncharacterized protein</fullName>
    </submittedName>
</protein>
<comment type="caution">
    <text evidence="1">The sequence shown here is derived from an EMBL/GenBank/DDBJ whole genome shotgun (WGS) entry which is preliminary data.</text>
</comment>
<dbReference type="Proteomes" id="UP000289738">
    <property type="component" value="Chromosome B10"/>
</dbReference>
<gene>
    <name evidence="1" type="ORF">Ahy_B10g100458</name>
</gene>
<name>A0A444WWN4_ARAHY</name>
<proteinExistence type="predicted"/>
<organism evidence="1 2">
    <name type="scientific">Arachis hypogaea</name>
    <name type="common">Peanut</name>
    <dbReference type="NCBI Taxonomy" id="3818"/>
    <lineage>
        <taxon>Eukaryota</taxon>
        <taxon>Viridiplantae</taxon>
        <taxon>Streptophyta</taxon>
        <taxon>Embryophyta</taxon>
        <taxon>Tracheophyta</taxon>
        <taxon>Spermatophyta</taxon>
        <taxon>Magnoliopsida</taxon>
        <taxon>eudicotyledons</taxon>
        <taxon>Gunneridae</taxon>
        <taxon>Pentapetalae</taxon>
        <taxon>rosids</taxon>
        <taxon>fabids</taxon>
        <taxon>Fabales</taxon>
        <taxon>Fabaceae</taxon>
        <taxon>Papilionoideae</taxon>
        <taxon>50 kb inversion clade</taxon>
        <taxon>dalbergioids sensu lato</taxon>
        <taxon>Dalbergieae</taxon>
        <taxon>Pterocarpus clade</taxon>
        <taxon>Arachis</taxon>
    </lineage>
</organism>
<dbReference type="EMBL" id="SDMP01000020">
    <property type="protein sequence ID" value="RYQ81858.1"/>
    <property type="molecule type" value="Genomic_DNA"/>
</dbReference>
<accession>A0A444WWN4</accession>